<protein>
    <recommendedName>
        <fullName evidence="1">HMG box domain-containing protein</fullName>
    </recommendedName>
</protein>
<feature type="domain" description="HMG box" evidence="1">
    <location>
        <begin position="313"/>
        <end position="364"/>
    </location>
</feature>
<dbReference type="InterPro" id="IPR036910">
    <property type="entry name" value="HMG_box_dom_sf"/>
</dbReference>
<evidence type="ECO:0000313" key="3">
    <source>
        <dbReference type="Proteomes" id="UP000009022"/>
    </source>
</evidence>
<dbReference type="SUPFAM" id="SSF47095">
    <property type="entry name" value="HMG-box"/>
    <property type="match status" value="1"/>
</dbReference>
<keyword evidence="3" id="KW-1185">Reference proteome</keyword>
<sequence>MDNHQLSNLNFEPVSYFIGNGSENTVLNDWDPFVCSVETTFQLPLASEVNDLDSANLNDHGIGYPSSEKEEYAINDAKNVENTTNHNLPTAVMSSCPSRIFRAIPFPDFDTSVYNDLSEDELFNQLRYLVMTGDRPNASGVSKVAILQAAIQYISQVSYEKDQTAEESNFKPAIKADIQSILDESLQYPYCAQAQESGYGSLTPSINSNPSSARETPVDIEDTANLETLKELNSINFPDVTSIFKHDSNVKSKIVKPKRKYRKRQVVDKKGNSCIRTALDDETAGDGCKRKHRTYQNHKKNTLHPKNSLARIKYMLFSRVMRPKIRSYLPEIRMPDCVCMMARLWNDLPERYKAPFNDAALRIRLDTKMKVQKGIGEFRANNNRINEILKPYLADSDLVKMLDRLASCCKQDCGYYVLAGTEIVTS</sequence>
<gene>
    <name evidence="2" type="ORF">TRIADDRAFT_51474</name>
</gene>
<dbReference type="CTD" id="6748919"/>
<dbReference type="KEGG" id="tad:TRIADDRAFT_51474"/>
<dbReference type="AlphaFoldDB" id="B3RJB1"/>
<dbReference type="Proteomes" id="UP000009022">
    <property type="component" value="Unassembled WGS sequence"/>
</dbReference>
<dbReference type="CDD" id="cd00084">
    <property type="entry name" value="HMG-box_SF"/>
    <property type="match status" value="1"/>
</dbReference>
<evidence type="ECO:0000313" key="2">
    <source>
        <dbReference type="EMBL" id="EDV28502.1"/>
    </source>
</evidence>
<name>B3RJB1_TRIAD</name>
<dbReference type="InParanoid" id="B3RJB1"/>
<dbReference type="HOGENOM" id="CLU_644557_0_0_1"/>
<dbReference type="Pfam" id="PF00505">
    <property type="entry name" value="HMG_box"/>
    <property type="match status" value="1"/>
</dbReference>
<evidence type="ECO:0000259" key="1">
    <source>
        <dbReference type="Pfam" id="PF00505"/>
    </source>
</evidence>
<dbReference type="RefSeq" id="XP_002107704.1">
    <property type="nucleotide sequence ID" value="XM_002107668.1"/>
</dbReference>
<dbReference type="CDD" id="cd00083">
    <property type="entry name" value="bHLH_SF"/>
    <property type="match status" value="1"/>
</dbReference>
<dbReference type="EMBL" id="DS985241">
    <property type="protein sequence ID" value="EDV28502.1"/>
    <property type="molecule type" value="Genomic_DNA"/>
</dbReference>
<reference evidence="2 3" key="1">
    <citation type="journal article" date="2008" name="Nature">
        <title>The Trichoplax genome and the nature of placozoans.</title>
        <authorList>
            <person name="Srivastava M."/>
            <person name="Begovic E."/>
            <person name="Chapman J."/>
            <person name="Putnam N.H."/>
            <person name="Hellsten U."/>
            <person name="Kawashima T."/>
            <person name="Kuo A."/>
            <person name="Mitros T."/>
            <person name="Salamov A."/>
            <person name="Carpenter M.L."/>
            <person name="Signorovitch A.Y."/>
            <person name="Moreno M.A."/>
            <person name="Kamm K."/>
            <person name="Grimwood J."/>
            <person name="Schmutz J."/>
            <person name="Shapiro H."/>
            <person name="Grigoriev I.V."/>
            <person name="Buss L.W."/>
            <person name="Schierwater B."/>
            <person name="Dellaporta S.L."/>
            <person name="Rokhsar D.S."/>
        </authorList>
    </citation>
    <scope>NUCLEOTIDE SEQUENCE [LARGE SCALE GENOMIC DNA]</scope>
    <source>
        <strain evidence="2 3">Grell-BS-1999</strain>
    </source>
</reference>
<dbReference type="Gene3D" id="1.10.30.10">
    <property type="entry name" value="High mobility group box domain"/>
    <property type="match status" value="1"/>
</dbReference>
<dbReference type="GeneID" id="6748919"/>
<dbReference type="InterPro" id="IPR009071">
    <property type="entry name" value="HMG_box_dom"/>
</dbReference>
<accession>B3RJB1</accession>
<organism evidence="2 3">
    <name type="scientific">Trichoplax adhaerens</name>
    <name type="common">Trichoplax reptans</name>
    <dbReference type="NCBI Taxonomy" id="10228"/>
    <lineage>
        <taxon>Eukaryota</taxon>
        <taxon>Metazoa</taxon>
        <taxon>Placozoa</taxon>
        <taxon>Uniplacotomia</taxon>
        <taxon>Trichoplacea</taxon>
        <taxon>Trichoplacidae</taxon>
        <taxon>Trichoplax</taxon>
    </lineage>
</organism>
<proteinExistence type="predicted"/>